<evidence type="ECO:0000256" key="7">
    <source>
        <dbReference type="ARBA" id="ARBA00023237"/>
    </source>
</evidence>
<keyword evidence="3" id="KW-0813">Transport</keyword>
<gene>
    <name evidence="9" type="ordered locus">CHU_2647</name>
</gene>
<dbReference type="GO" id="GO:0015562">
    <property type="term" value="F:efflux transmembrane transporter activity"/>
    <property type="evidence" value="ECO:0007669"/>
    <property type="project" value="InterPro"/>
</dbReference>
<evidence type="ECO:0000256" key="6">
    <source>
        <dbReference type="ARBA" id="ARBA00023136"/>
    </source>
</evidence>
<feature type="chain" id="PRO_5026821721" evidence="8">
    <location>
        <begin position="23"/>
        <end position="445"/>
    </location>
</feature>
<comment type="subcellular location">
    <subcellularLocation>
        <location evidence="1">Cell outer membrane</location>
    </subcellularLocation>
</comment>
<protein>
    <submittedName>
        <fullName evidence="9">Outer membrane efflux protein</fullName>
    </submittedName>
</protein>
<evidence type="ECO:0000256" key="8">
    <source>
        <dbReference type="SAM" id="SignalP"/>
    </source>
</evidence>
<dbReference type="RefSeq" id="WP_011586009.1">
    <property type="nucleotide sequence ID" value="NC_008255.1"/>
</dbReference>
<reference evidence="9 10" key="1">
    <citation type="journal article" date="2007" name="Appl. Environ. Microbiol.">
        <title>Genome sequence of the cellulolytic gliding bacterium Cytophaga hutchinsonii.</title>
        <authorList>
            <person name="Xie G."/>
            <person name="Bruce D.C."/>
            <person name="Challacombe J.F."/>
            <person name="Chertkov O."/>
            <person name="Detter J.C."/>
            <person name="Gilna P."/>
            <person name="Han C.S."/>
            <person name="Lucas S."/>
            <person name="Misra M."/>
            <person name="Myers G.L."/>
            <person name="Richardson P."/>
            <person name="Tapia R."/>
            <person name="Thayer N."/>
            <person name="Thompson L.S."/>
            <person name="Brettin T.S."/>
            <person name="Henrissat B."/>
            <person name="Wilson D.B."/>
            <person name="McBride M.J."/>
        </authorList>
    </citation>
    <scope>NUCLEOTIDE SEQUENCE [LARGE SCALE GENOMIC DNA]</scope>
    <source>
        <strain evidence="10">ATCC 33406 / DSM 1761 / CIP 103989 / NBRC 15051 / NCIMB 9469 / D465</strain>
    </source>
</reference>
<dbReference type="InterPro" id="IPR051906">
    <property type="entry name" value="TolC-like"/>
</dbReference>
<evidence type="ECO:0000256" key="4">
    <source>
        <dbReference type="ARBA" id="ARBA00022452"/>
    </source>
</evidence>
<dbReference type="OrthoDB" id="367883at2"/>
<sequence>MKNTVRYLFICLCAALQLSAAAQTDSSMQLSLKKAIEIGLNQRFDIKNQELAIQISESNRLKTQSKNLPQVNASIDFRYNAVLATSLLPPGAINNSTEYTPIKFGTPYNTLTSITATQNLFNAGVSGDKLVNDAQKEYDQVSLEKYKTDAKSAITQAYYQVLLNQEQIKLTTENVANAETIVKKGESEYSNGTLLKTDLSRYQLDLSNAKNQLQTATTNYENSLLLLKTQLILPIETPVQLTDNLEGLITNSDQLANNNVTIEQRYEYRIESSMMRLNDIQAKRYNRSYLPSAYLYGNASLQNQNSKVTLFNTDTWYPYVYVGIHADIPIFDGMEKSRNIAGYRLRSIQNKNNLEKLSYEIQTEAINTRNLLNTAYSQYQTSKENYALAQTIMKVDQDRYKEGTLTAAALKNTEYSLQNAQNNYLTSIYNVLIAQVNYKKAMGEL</sequence>
<dbReference type="PANTHER" id="PTHR30026">
    <property type="entry name" value="OUTER MEMBRANE PROTEIN TOLC"/>
    <property type="match status" value="1"/>
</dbReference>
<keyword evidence="5" id="KW-0812">Transmembrane</keyword>
<organism evidence="9 10">
    <name type="scientific">Cytophaga hutchinsonii (strain ATCC 33406 / DSM 1761 / CIP 103989 / NBRC 15051 / NCIMB 9469 / D465)</name>
    <dbReference type="NCBI Taxonomy" id="269798"/>
    <lineage>
        <taxon>Bacteria</taxon>
        <taxon>Pseudomonadati</taxon>
        <taxon>Bacteroidota</taxon>
        <taxon>Cytophagia</taxon>
        <taxon>Cytophagales</taxon>
        <taxon>Cytophagaceae</taxon>
        <taxon>Cytophaga</taxon>
    </lineage>
</organism>
<dbReference type="GO" id="GO:0009279">
    <property type="term" value="C:cell outer membrane"/>
    <property type="evidence" value="ECO:0007669"/>
    <property type="project" value="UniProtKB-SubCell"/>
</dbReference>
<dbReference type="Gene3D" id="1.20.1600.10">
    <property type="entry name" value="Outer membrane efflux proteins (OEP)"/>
    <property type="match status" value="1"/>
</dbReference>
<keyword evidence="4" id="KW-1134">Transmembrane beta strand</keyword>
<dbReference type="Pfam" id="PF02321">
    <property type="entry name" value="OEP"/>
    <property type="match status" value="2"/>
</dbReference>
<comment type="similarity">
    <text evidence="2">Belongs to the outer membrane factor (OMF) (TC 1.B.17) family.</text>
</comment>
<accession>A0A6N4STX6</accession>
<proteinExistence type="inferred from homology"/>
<evidence type="ECO:0000256" key="3">
    <source>
        <dbReference type="ARBA" id="ARBA00022448"/>
    </source>
</evidence>
<evidence type="ECO:0000313" key="9">
    <source>
        <dbReference type="EMBL" id="ABG59899.1"/>
    </source>
</evidence>
<dbReference type="EMBL" id="CP000383">
    <property type="protein sequence ID" value="ABG59899.1"/>
    <property type="molecule type" value="Genomic_DNA"/>
</dbReference>
<dbReference type="PANTHER" id="PTHR30026:SF20">
    <property type="entry name" value="OUTER MEMBRANE PROTEIN TOLC"/>
    <property type="match status" value="1"/>
</dbReference>
<keyword evidence="10" id="KW-1185">Reference proteome</keyword>
<dbReference type="GO" id="GO:1990281">
    <property type="term" value="C:efflux pump complex"/>
    <property type="evidence" value="ECO:0007669"/>
    <property type="project" value="TreeGrafter"/>
</dbReference>
<dbReference type="KEGG" id="chu:CHU_2647"/>
<keyword evidence="7" id="KW-0998">Cell outer membrane</keyword>
<evidence type="ECO:0000313" key="10">
    <source>
        <dbReference type="Proteomes" id="UP000001822"/>
    </source>
</evidence>
<dbReference type="SUPFAM" id="SSF56954">
    <property type="entry name" value="Outer membrane efflux proteins (OEP)"/>
    <property type="match status" value="1"/>
</dbReference>
<evidence type="ECO:0000256" key="2">
    <source>
        <dbReference type="ARBA" id="ARBA00007613"/>
    </source>
</evidence>
<keyword evidence="6" id="KW-0472">Membrane</keyword>
<name>A0A6N4STX6_CYTH3</name>
<feature type="signal peptide" evidence="8">
    <location>
        <begin position="1"/>
        <end position="22"/>
    </location>
</feature>
<dbReference type="Proteomes" id="UP000001822">
    <property type="component" value="Chromosome"/>
</dbReference>
<keyword evidence="8" id="KW-0732">Signal</keyword>
<evidence type="ECO:0000256" key="5">
    <source>
        <dbReference type="ARBA" id="ARBA00022692"/>
    </source>
</evidence>
<dbReference type="AlphaFoldDB" id="A0A6N4STX6"/>
<dbReference type="InterPro" id="IPR003423">
    <property type="entry name" value="OMP_efflux"/>
</dbReference>
<dbReference type="GO" id="GO:0015288">
    <property type="term" value="F:porin activity"/>
    <property type="evidence" value="ECO:0007669"/>
    <property type="project" value="TreeGrafter"/>
</dbReference>
<evidence type="ECO:0000256" key="1">
    <source>
        <dbReference type="ARBA" id="ARBA00004442"/>
    </source>
</evidence>